<dbReference type="SUPFAM" id="SSF51182">
    <property type="entry name" value="RmlC-like cupins"/>
    <property type="match status" value="1"/>
</dbReference>
<feature type="compositionally biased region" description="Basic residues" evidence="1">
    <location>
        <begin position="62"/>
        <end position="73"/>
    </location>
</feature>
<feature type="compositionally biased region" description="Basic and acidic residues" evidence="1">
    <location>
        <begin position="82"/>
        <end position="93"/>
    </location>
</feature>
<dbReference type="Proteomes" id="UP000623129">
    <property type="component" value="Unassembled WGS sequence"/>
</dbReference>
<evidence type="ECO:0000313" key="3">
    <source>
        <dbReference type="Proteomes" id="UP000623129"/>
    </source>
</evidence>
<dbReference type="Pfam" id="PF03079">
    <property type="entry name" value="ARD"/>
    <property type="match status" value="1"/>
</dbReference>
<dbReference type="InterPro" id="IPR014710">
    <property type="entry name" value="RmlC-like_jellyroll"/>
</dbReference>
<dbReference type="EMBL" id="SWLB01000007">
    <property type="protein sequence ID" value="KAF3336747.1"/>
    <property type="molecule type" value="Genomic_DNA"/>
</dbReference>
<proteinExistence type="predicted"/>
<dbReference type="InterPro" id="IPR004313">
    <property type="entry name" value="ARD"/>
</dbReference>
<accession>A0A833VEQ9</accession>
<dbReference type="AlphaFoldDB" id="A0A833VEQ9"/>
<feature type="region of interest" description="Disordered" evidence="1">
    <location>
        <begin position="58"/>
        <end position="93"/>
    </location>
</feature>
<keyword evidence="2" id="KW-0560">Oxidoreductase</keyword>
<gene>
    <name evidence="2" type="ORF">FCM35_KLT19333</name>
</gene>
<keyword evidence="2" id="KW-0223">Dioxygenase</keyword>
<protein>
    <submittedName>
        <fullName evidence="2">1,2-dihydroxy-3-keto-5-methylthiopentene dioxygenase 1</fullName>
    </submittedName>
</protein>
<comment type="caution">
    <text evidence="2">The sequence shown here is derived from an EMBL/GenBank/DDBJ whole genome shotgun (WGS) entry which is preliminary data.</text>
</comment>
<sequence>MQMRRSIRVVGILMSGTRMINRYRSESKRGDMIVLPAGIYHCFTLNTSNYVKFSNSIEHHNNNRHQGHKKATIHKASIQEAKTSDESSKGKEE</sequence>
<dbReference type="GO" id="GO:0010309">
    <property type="term" value="F:acireductone dioxygenase [iron(II)-requiring] activity"/>
    <property type="evidence" value="ECO:0007669"/>
    <property type="project" value="InterPro"/>
</dbReference>
<name>A0A833VEQ9_9POAL</name>
<dbReference type="Gene3D" id="2.60.120.10">
    <property type="entry name" value="Jelly Rolls"/>
    <property type="match status" value="1"/>
</dbReference>
<keyword evidence="3" id="KW-1185">Reference proteome</keyword>
<evidence type="ECO:0000256" key="1">
    <source>
        <dbReference type="SAM" id="MobiDB-lite"/>
    </source>
</evidence>
<evidence type="ECO:0000313" key="2">
    <source>
        <dbReference type="EMBL" id="KAF3336747.1"/>
    </source>
</evidence>
<organism evidence="2 3">
    <name type="scientific">Carex littledalei</name>
    <dbReference type="NCBI Taxonomy" id="544730"/>
    <lineage>
        <taxon>Eukaryota</taxon>
        <taxon>Viridiplantae</taxon>
        <taxon>Streptophyta</taxon>
        <taxon>Embryophyta</taxon>
        <taxon>Tracheophyta</taxon>
        <taxon>Spermatophyta</taxon>
        <taxon>Magnoliopsida</taxon>
        <taxon>Liliopsida</taxon>
        <taxon>Poales</taxon>
        <taxon>Cyperaceae</taxon>
        <taxon>Cyperoideae</taxon>
        <taxon>Cariceae</taxon>
        <taxon>Carex</taxon>
        <taxon>Carex subgen. Euthyceras</taxon>
    </lineage>
</organism>
<dbReference type="InterPro" id="IPR011051">
    <property type="entry name" value="RmlC_Cupin_sf"/>
</dbReference>
<reference evidence="2" key="1">
    <citation type="submission" date="2020-01" db="EMBL/GenBank/DDBJ databases">
        <title>Genome sequence of Kobresia littledalei, the first chromosome-level genome in the family Cyperaceae.</title>
        <authorList>
            <person name="Qu G."/>
        </authorList>
    </citation>
    <scope>NUCLEOTIDE SEQUENCE</scope>
    <source>
        <strain evidence="2">C.B.Clarke</strain>
        <tissue evidence="2">Leaf</tissue>
    </source>
</reference>